<dbReference type="GO" id="GO:0032357">
    <property type="term" value="F:oxidized purine DNA binding"/>
    <property type="evidence" value="ECO:0007669"/>
    <property type="project" value="TreeGrafter"/>
</dbReference>
<dbReference type="Pfam" id="PF14815">
    <property type="entry name" value="NUDIX_4"/>
    <property type="match status" value="1"/>
</dbReference>
<evidence type="ECO:0000256" key="7">
    <source>
        <dbReference type="ARBA" id="ARBA00022723"/>
    </source>
</evidence>
<evidence type="ECO:0000256" key="5">
    <source>
        <dbReference type="ARBA" id="ARBA00022023"/>
    </source>
</evidence>
<evidence type="ECO:0000256" key="3">
    <source>
        <dbReference type="ARBA" id="ARBA00008343"/>
    </source>
</evidence>
<evidence type="ECO:0000313" key="16">
    <source>
        <dbReference type="EMBL" id="KAA0015197.1"/>
    </source>
</evidence>
<dbReference type="SUPFAM" id="SSF55811">
    <property type="entry name" value="Nudix"/>
    <property type="match status" value="1"/>
</dbReference>
<evidence type="ECO:0000256" key="6">
    <source>
        <dbReference type="ARBA" id="ARBA00022485"/>
    </source>
</evidence>
<dbReference type="InterPro" id="IPR005760">
    <property type="entry name" value="A/G_AdeGlyc_MutY"/>
</dbReference>
<evidence type="ECO:0000313" key="17">
    <source>
        <dbReference type="Proteomes" id="UP000466024"/>
    </source>
</evidence>
<accession>A0A640W709</accession>
<dbReference type="InterPro" id="IPR044298">
    <property type="entry name" value="MIG/MutY"/>
</dbReference>
<dbReference type="NCBIfam" id="TIGR01084">
    <property type="entry name" value="mutY"/>
    <property type="match status" value="1"/>
</dbReference>
<keyword evidence="9" id="KW-0378">Hydrolase</keyword>
<keyword evidence="13 14" id="KW-0326">Glycosidase</keyword>
<comment type="function">
    <text evidence="2">Adenine glycosylase active on G-A mispairs. MutY also corrects error-prone DNA synthesis past GO lesions which are due to the oxidatively damaged form of guanine: 7,8-dihydro-8-oxoguanine (8-oxo-dGTP).</text>
</comment>
<dbReference type="GO" id="GO:0034039">
    <property type="term" value="F:8-oxo-7,8-dihydroguanine DNA N-glycosylase activity"/>
    <property type="evidence" value="ECO:0007669"/>
    <property type="project" value="TreeGrafter"/>
</dbReference>
<dbReference type="Gene3D" id="1.10.340.30">
    <property type="entry name" value="Hypothetical protein, domain 2"/>
    <property type="match status" value="1"/>
</dbReference>
<dbReference type="AlphaFoldDB" id="A0A640W709"/>
<keyword evidence="8 14" id="KW-0227">DNA damage</keyword>
<comment type="catalytic activity">
    <reaction evidence="1 14">
        <text>Hydrolyzes free adenine bases from 7,8-dihydro-8-oxoguanine:adenine mismatched double-stranded DNA, leaving an apurinic site.</text>
        <dbReference type="EC" id="3.2.2.31"/>
    </reaction>
</comment>
<gene>
    <name evidence="16" type="primary">mutY</name>
    <name evidence="16" type="ORF">F0A16_21330</name>
</gene>
<dbReference type="PANTHER" id="PTHR42944:SF1">
    <property type="entry name" value="ADENINE DNA GLYCOSYLASE"/>
    <property type="match status" value="1"/>
</dbReference>
<organism evidence="16 17">
    <name type="scientific">Salinicola corii</name>
    <dbReference type="NCBI Taxonomy" id="2606937"/>
    <lineage>
        <taxon>Bacteria</taxon>
        <taxon>Pseudomonadati</taxon>
        <taxon>Pseudomonadota</taxon>
        <taxon>Gammaproteobacteria</taxon>
        <taxon>Oceanospirillales</taxon>
        <taxon>Halomonadaceae</taxon>
        <taxon>Salinicola</taxon>
    </lineage>
</organism>
<sequence length="394" mass="44279">MSAPSCQAGQRRSDFPDRFTINVKLDSTTLERCGLAGIALSAEAFRERVFGWFDAHGRKSLPWQHDKTPYRVWVSEIMLQQTQVTTVIPYFERFMARFPDVRTLADAPQDDVLHLWTGLGYYARARNLHKAARVVVDDHDGEFPTHDFEAMTALPGIGRSTAGAIVSISTGQRAAILDGNVKRVLARLHAVEGWPGRSDVLARLWELAERYTPERRLPEYTQAMMDLGAMICTRGKPSCLLCPFEDVCVAHEQGDESRYPGSKPKRELPTRRTQMLLLQDDTGRVLLEQRPPSGLWGGLWGFPQFDGDSELHDWLERRYRGSHLGTAWQPFIHSFTHFRLEITPRPARLPGRRAATVAEPNQQWVDPAAPANVGLAAPVKTLLATLAQAHALID</sequence>
<dbReference type="GO" id="GO:0006284">
    <property type="term" value="P:base-excision repair"/>
    <property type="evidence" value="ECO:0007669"/>
    <property type="project" value="UniProtKB-UniRule"/>
</dbReference>
<dbReference type="SMART" id="SM00478">
    <property type="entry name" value="ENDO3c"/>
    <property type="match status" value="1"/>
</dbReference>
<keyword evidence="12" id="KW-0234">DNA repair</keyword>
<evidence type="ECO:0000256" key="12">
    <source>
        <dbReference type="ARBA" id="ARBA00023204"/>
    </source>
</evidence>
<evidence type="ECO:0000256" key="8">
    <source>
        <dbReference type="ARBA" id="ARBA00022763"/>
    </source>
</evidence>
<dbReference type="PANTHER" id="PTHR42944">
    <property type="entry name" value="ADENINE DNA GLYCOSYLASE"/>
    <property type="match status" value="1"/>
</dbReference>
<dbReference type="Proteomes" id="UP000466024">
    <property type="component" value="Unassembled WGS sequence"/>
</dbReference>
<evidence type="ECO:0000256" key="13">
    <source>
        <dbReference type="ARBA" id="ARBA00023295"/>
    </source>
</evidence>
<keyword evidence="7" id="KW-0479">Metal-binding</keyword>
<evidence type="ECO:0000256" key="10">
    <source>
        <dbReference type="ARBA" id="ARBA00023004"/>
    </source>
</evidence>
<reference evidence="16 17" key="1">
    <citation type="submission" date="2019-08" db="EMBL/GenBank/DDBJ databases">
        <title>Bioinformatics analysis of the strain L3 and L5.</title>
        <authorList>
            <person name="Li X."/>
        </authorList>
    </citation>
    <scope>NUCLEOTIDE SEQUENCE [LARGE SCALE GENOMIC DNA]</scope>
    <source>
        <strain evidence="16 17">L3</strain>
    </source>
</reference>
<evidence type="ECO:0000256" key="2">
    <source>
        <dbReference type="ARBA" id="ARBA00002933"/>
    </source>
</evidence>
<evidence type="ECO:0000256" key="4">
    <source>
        <dbReference type="ARBA" id="ARBA00012045"/>
    </source>
</evidence>
<dbReference type="Gene3D" id="3.90.79.10">
    <property type="entry name" value="Nucleoside Triphosphate Pyrophosphohydrolase"/>
    <property type="match status" value="1"/>
</dbReference>
<dbReference type="CDD" id="cd00056">
    <property type="entry name" value="ENDO3c"/>
    <property type="match status" value="1"/>
</dbReference>
<dbReference type="EMBL" id="VTPX01000026">
    <property type="protein sequence ID" value="KAA0015197.1"/>
    <property type="molecule type" value="Genomic_DNA"/>
</dbReference>
<dbReference type="InterPro" id="IPR023170">
    <property type="entry name" value="HhH_base_excis_C"/>
</dbReference>
<comment type="caution">
    <text evidence="16">The sequence shown here is derived from an EMBL/GenBank/DDBJ whole genome shotgun (WGS) entry which is preliminary data.</text>
</comment>
<proteinExistence type="inferred from homology"/>
<keyword evidence="17" id="KW-1185">Reference proteome</keyword>
<dbReference type="InterPro" id="IPR011257">
    <property type="entry name" value="DNA_glycosylase"/>
</dbReference>
<dbReference type="GO" id="GO:0000701">
    <property type="term" value="F:purine-specific mismatch base pair DNA N-glycosylase activity"/>
    <property type="evidence" value="ECO:0007669"/>
    <property type="project" value="UniProtKB-EC"/>
</dbReference>
<evidence type="ECO:0000259" key="15">
    <source>
        <dbReference type="SMART" id="SM00478"/>
    </source>
</evidence>
<dbReference type="NCBIfam" id="NF008132">
    <property type="entry name" value="PRK10880.1"/>
    <property type="match status" value="1"/>
</dbReference>
<dbReference type="GO" id="GO:0006298">
    <property type="term" value="P:mismatch repair"/>
    <property type="evidence" value="ECO:0007669"/>
    <property type="project" value="TreeGrafter"/>
</dbReference>
<dbReference type="CDD" id="cd03431">
    <property type="entry name" value="NUDIX_DNA_Glycosylase_C-MutY"/>
    <property type="match status" value="1"/>
</dbReference>
<evidence type="ECO:0000256" key="9">
    <source>
        <dbReference type="ARBA" id="ARBA00022801"/>
    </source>
</evidence>
<comment type="cofactor">
    <cofactor evidence="14">
        <name>[4Fe-4S] cluster</name>
        <dbReference type="ChEBI" id="CHEBI:49883"/>
    </cofactor>
    <text evidence="14">Binds 1 [4Fe-4S] cluster.</text>
</comment>
<dbReference type="GO" id="GO:0051539">
    <property type="term" value="F:4 iron, 4 sulfur cluster binding"/>
    <property type="evidence" value="ECO:0007669"/>
    <property type="project" value="UniProtKB-UniRule"/>
</dbReference>
<protein>
    <recommendedName>
        <fullName evidence="5 14">Adenine DNA glycosylase</fullName>
        <ecNumber evidence="4 14">3.2.2.31</ecNumber>
    </recommendedName>
</protein>
<keyword evidence="10 14" id="KW-0408">Iron</keyword>
<dbReference type="InterPro" id="IPR015797">
    <property type="entry name" value="NUDIX_hydrolase-like_dom_sf"/>
</dbReference>
<evidence type="ECO:0000256" key="1">
    <source>
        <dbReference type="ARBA" id="ARBA00000843"/>
    </source>
</evidence>
<dbReference type="EC" id="3.2.2.31" evidence="4 14"/>
<keyword evidence="6" id="KW-0004">4Fe-4S</keyword>
<dbReference type="Gene3D" id="1.10.1670.10">
    <property type="entry name" value="Helix-hairpin-Helix base-excision DNA repair enzymes (C-terminal)"/>
    <property type="match status" value="1"/>
</dbReference>
<evidence type="ECO:0000256" key="11">
    <source>
        <dbReference type="ARBA" id="ARBA00023014"/>
    </source>
</evidence>
<dbReference type="GO" id="GO:0035485">
    <property type="term" value="F:adenine/guanine mispair binding"/>
    <property type="evidence" value="ECO:0007669"/>
    <property type="project" value="TreeGrafter"/>
</dbReference>
<dbReference type="GO" id="GO:0046872">
    <property type="term" value="F:metal ion binding"/>
    <property type="evidence" value="ECO:0007669"/>
    <property type="project" value="UniProtKB-UniRule"/>
</dbReference>
<keyword evidence="11" id="KW-0411">Iron-sulfur</keyword>
<dbReference type="SUPFAM" id="SSF48150">
    <property type="entry name" value="DNA-glycosylase"/>
    <property type="match status" value="1"/>
</dbReference>
<evidence type="ECO:0000256" key="14">
    <source>
        <dbReference type="RuleBase" id="RU365096"/>
    </source>
</evidence>
<dbReference type="Pfam" id="PF00730">
    <property type="entry name" value="HhH-GPD"/>
    <property type="match status" value="1"/>
</dbReference>
<comment type="similarity">
    <text evidence="3 14">Belongs to the Nth/MutY family.</text>
</comment>
<feature type="domain" description="HhH-GPD" evidence="15">
    <location>
        <begin position="78"/>
        <end position="230"/>
    </location>
</feature>
<name>A0A640W709_9GAMM</name>
<dbReference type="InterPro" id="IPR003265">
    <property type="entry name" value="HhH-GPD_domain"/>
</dbReference>
<dbReference type="InterPro" id="IPR029119">
    <property type="entry name" value="MutY_C"/>
</dbReference>
<dbReference type="FunFam" id="1.10.340.30:FF:000002">
    <property type="entry name" value="Adenine DNA glycosylase"/>
    <property type="match status" value="1"/>
</dbReference>